<gene>
    <name evidence="3" type="ORF">RDB_LOCUS103129</name>
</gene>
<evidence type="ECO:0000313" key="4">
    <source>
        <dbReference type="Proteomes" id="UP000663846"/>
    </source>
</evidence>
<dbReference type="Proteomes" id="UP000663846">
    <property type="component" value="Unassembled WGS sequence"/>
</dbReference>
<evidence type="ECO:0000256" key="1">
    <source>
        <dbReference type="SAM" id="MobiDB-lite"/>
    </source>
</evidence>
<feature type="region of interest" description="Disordered" evidence="1">
    <location>
        <begin position="328"/>
        <end position="369"/>
    </location>
</feature>
<feature type="transmembrane region" description="Helical" evidence="2">
    <location>
        <begin position="104"/>
        <end position="127"/>
    </location>
</feature>
<reference evidence="3" key="1">
    <citation type="submission" date="2021-01" db="EMBL/GenBank/DDBJ databases">
        <authorList>
            <person name="Kaushik A."/>
        </authorList>
    </citation>
    <scope>NUCLEOTIDE SEQUENCE</scope>
    <source>
        <strain evidence="3">AG1-1C</strain>
    </source>
</reference>
<name>A0A8H2XR27_9AGAM</name>
<protein>
    <submittedName>
        <fullName evidence="3">Uncharacterized protein</fullName>
    </submittedName>
</protein>
<proteinExistence type="predicted"/>
<sequence>MSRQKPSVTVDFILVDTEEEETESSLESYTRVASSTADPSFYTEIQPSSIPPIIHSDRLHSAICPSGNLLDSRGTHPSLPFPMGTFDGSELCLNASFKGYLTTLLVPCIWLVLGSYVFAAIMSCIFCKLKNQGLVLKDCNGDVDKRTIPEEIPDSTFVSAGAPPSPEAVLEHTLKQYGHIADSDLDSLGFELVRCSPPSNQRPKPPTLDRKALQNTVRRDIDAMFRGAIPDNWTTKEYDLQGVRFRSSLSSTHAAVMNVRPIVPTRSLTTGASVQVSDLHKPISSRLVQPSLGIKSGVLPRATRIPAPRPLITADPWHLAPMKHRCFSSSPLKSSHTASSSSSPNLCMPVSGGPVTPENGLKESMWTPS</sequence>
<keyword evidence="2" id="KW-0472">Membrane</keyword>
<organism evidence="3 4">
    <name type="scientific">Rhizoctonia solani</name>
    <dbReference type="NCBI Taxonomy" id="456999"/>
    <lineage>
        <taxon>Eukaryota</taxon>
        <taxon>Fungi</taxon>
        <taxon>Dikarya</taxon>
        <taxon>Basidiomycota</taxon>
        <taxon>Agaricomycotina</taxon>
        <taxon>Agaricomycetes</taxon>
        <taxon>Cantharellales</taxon>
        <taxon>Ceratobasidiaceae</taxon>
        <taxon>Rhizoctonia</taxon>
    </lineage>
</organism>
<keyword evidence="2" id="KW-1133">Transmembrane helix</keyword>
<accession>A0A8H2XR27</accession>
<evidence type="ECO:0000256" key="2">
    <source>
        <dbReference type="SAM" id="Phobius"/>
    </source>
</evidence>
<dbReference type="EMBL" id="CAJMWS010000326">
    <property type="protein sequence ID" value="CAE6428560.1"/>
    <property type="molecule type" value="Genomic_DNA"/>
</dbReference>
<dbReference type="AlphaFoldDB" id="A0A8H2XR27"/>
<feature type="compositionally biased region" description="Low complexity" evidence="1">
    <location>
        <begin position="328"/>
        <end position="343"/>
    </location>
</feature>
<comment type="caution">
    <text evidence="3">The sequence shown here is derived from an EMBL/GenBank/DDBJ whole genome shotgun (WGS) entry which is preliminary data.</text>
</comment>
<keyword evidence="2" id="KW-0812">Transmembrane</keyword>
<evidence type="ECO:0000313" key="3">
    <source>
        <dbReference type="EMBL" id="CAE6428560.1"/>
    </source>
</evidence>